<gene>
    <name evidence="2" type="ORF">GA0061101_102102</name>
</gene>
<name>A0A1C3UCJ8_9HYPH</name>
<dbReference type="EMBL" id="FMAF01000002">
    <property type="protein sequence ID" value="SCB13077.1"/>
    <property type="molecule type" value="Genomic_DNA"/>
</dbReference>
<dbReference type="Proteomes" id="UP000199205">
    <property type="component" value="Unassembled WGS sequence"/>
</dbReference>
<feature type="region of interest" description="Disordered" evidence="1">
    <location>
        <begin position="67"/>
        <end position="91"/>
    </location>
</feature>
<reference evidence="2 3" key="1">
    <citation type="submission" date="2016-08" db="EMBL/GenBank/DDBJ databases">
        <authorList>
            <person name="Seilhamer J.J."/>
        </authorList>
    </citation>
    <scope>NUCLEOTIDE SEQUENCE [LARGE SCALE GENOMIC DNA]</scope>
    <source>
        <strain evidence="2 3">P1-7</strain>
    </source>
</reference>
<feature type="region of interest" description="Disordered" evidence="1">
    <location>
        <begin position="1"/>
        <end position="29"/>
    </location>
</feature>
<protein>
    <submittedName>
        <fullName evidence="2">Uncharacterized protein</fullName>
    </submittedName>
</protein>
<proteinExistence type="predicted"/>
<evidence type="ECO:0000256" key="1">
    <source>
        <dbReference type="SAM" id="MobiDB-lite"/>
    </source>
</evidence>
<dbReference type="AlphaFoldDB" id="A0A1C3UCJ8"/>
<evidence type="ECO:0000313" key="2">
    <source>
        <dbReference type="EMBL" id="SCB13077.1"/>
    </source>
</evidence>
<sequence length="137" mass="15721">MKPRGKSKGKAAGRPRIAQAQRADLGQTIKGNTALHRRIEVVDAGRKQWLGNTCRTGSRLLRQRFARRRGQRRYRPAFKSGNSFTQGKKRFPRHGGFGHDVISRSFMFLLCSYGFQRSEKESTPIYKKIFLCLNPHS</sequence>
<feature type="compositionally biased region" description="Basic residues" evidence="1">
    <location>
        <begin position="1"/>
        <end position="13"/>
    </location>
</feature>
<accession>A0A1C3UCJ8</accession>
<evidence type="ECO:0000313" key="3">
    <source>
        <dbReference type="Proteomes" id="UP000199205"/>
    </source>
</evidence>
<organism evidence="2 3">
    <name type="scientific">Rhizobium lusitanum</name>
    <dbReference type="NCBI Taxonomy" id="293958"/>
    <lineage>
        <taxon>Bacteria</taxon>
        <taxon>Pseudomonadati</taxon>
        <taxon>Pseudomonadota</taxon>
        <taxon>Alphaproteobacteria</taxon>
        <taxon>Hyphomicrobiales</taxon>
        <taxon>Rhizobiaceae</taxon>
        <taxon>Rhizobium/Agrobacterium group</taxon>
        <taxon>Rhizobium</taxon>
    </lineage>
</organism>
<feature type="compositionally biased region" description="Basic residues" evidence="1">
    <location>
        <begin position="67"/>
        <end position="76"/>
    </location>
</feature>